<dbReference type="Proteomes" id="UP001164746">
    <property type="component" value="Chromosome 17"/>
</dbReference>
<dbReference type="PANTHER" id="PTHR16222:SF17">
    <property type="entry name" value="SELENOPROTEIN J"/>
    <property type="match status" value="1"/>
</dbReference>
<accession>A0ABY7GBB5</accession>
<reference evidence="1" key="1">
    <citation type="submission" date="2022-11" db="EMBL/GenBank/DDBJ databases">
        <title>Centuries of genome instability and evolution in soft-shell clam transmissible cancer (bioRxiv).</title>
        <authorList>
            <person name="Hart S.F.M."/>
            <person name="Yonemitsu M.A."/>
            <person name="Giersch R.M."/>
            <person name="Beal B.F."/>
            <person name="Arriagada G."/>
            <person name="Davis B.W."/>
            <person name="Ostrander E.A."/>
            <person name="Goff S.P."/>
            <person name="Metzger M.J."/>
        </authorList>
    </citation>
    <scope>NUCLEOTIDE SEQUENCE</scope>
    <source>
        <strain evidence="1">MELC-2E11</strain>
        <tissue evidence="1">Siphon/mantle</tissue>
    </source>
</reference>
<dbReference type="InterPro" id="IPR036705">
    <property type="entry name" value="Ribosyl_crysJ1_sf"/>
</dbReference>
<dbReference type="Gene3D" id="1.10.4080.10">
    <property type="entry name" value="ADP-ribosylation/Crystallin J1"/>
    <property type="match status" value="1"/>
</dbReference>
<dbReference type="EMBL" id="CP111028">
    <property type="protein sequence ID" value="WAR31678.1"/>
    <property type="molecule type" value="Genomic_DNA"/>
</dbReference>
<organism evidence="1 2">
    <name type="scientific">Mya arenaria</name>
    <name type="common">Soft-shell clam</name>
    <dbReference type="NCBI Taxonomy" id="6604"/>
    <lineage>
        <taxon>Eukaryota</taxon>
        <taxon>Metazoa</taxon>
        <taxon>Spiralia</taxon>
        <taxon>Lophotrochozoa</taxon>
        <taxon>Mollusca</taxon>
        <taxon>Bivalvia</taxon>
        <taxon>Autobranchia</taxon>
        <taxon>Heteroconchia</taxon>
        <taxon>Euheterodonta</taxon>
        <taxon>Imparidentia</taxon>
        <taxon>Neoheterodontei</taxon>
        <taxon>Myida</taxon>
        <taxon>Myoidea</taxon>
        <taxon>Myidae</taxon>
        <taxon>Mya</taxon>
    </lineage>
</organism>
<dbReference type="InterPro" id="IPR005502">
    <property type="entry name" value="Ribosyl_crysJ1"/>
</dbReference>
<evidence type="ECO:0000313" key="1">
    <source>
        <dbReference type="EMBL" id="WAR31678.1"/>
    </source>
</evidence>
<evidence type="ECO:0000313" key="2">
    <source>
        <dbReference type="Proteomes" id="UP001164746"/>
    </source>
</evidence>
<keyword evidence="2" id="KW-1185">Reference proteome</keyword>
<dbReference type="Pfam" id="PF03747">
    <property type="entry name" value="ADP_ribosyl_GH"/>
    <property type="match status" value="1"/>
</dbReference>
<name>A0ABY7GBB5_MYAAR</name>
<proteinExistence type="predicted"/>
<sequence length="272" mass="30077">MSSKVDVRRVAAVVGALVADAAGQPIHWNYNLDRLDAILAETPEVAFIEPSINPFYTLPCGSQSGYGDQSFTILKSLVDNNGRCNSLYSISLNTDALNKAMYDCFGPDSAYENDTNAIYKDKSDITTKATKYPIHGPWRHFGIKEFLRNFQERKESTGSPTDEQIDCAVRIVPVVALYAGRPEMLSRAEVVVRQTQDNDMCVAVGLAAARILEYCILNGRTDGAVEATIEQLSDQDRECPQELDKAVAGFLREVVRRKSEPHIPVARSIKIS</sequence>
<protein>
    <submittedName>
        <fullName evidence="1">CRJ1A-like protein</fullName>
    </submittedName>
</protein>
<dbReference type="PANTHER" id="PTHR16222">
    <property type="entry name" value="ADP-RIBOSYLGLYCOHYDROLASE"/>
    <property type="match status" value="1"/>
</dbReference>
<gene>
    <name evidence="1" type="ORF">MAR_034220</name>
</gene>
<dbReference type="SUPFAM" id="SSF101478">
    <property type="entry name" value="ADP-ribosylglycohydrolase"/>
    <property type="match status" value="1"/>
</dbReference>
<dbReference type="InterPro" id="IPR050792">
    <property type="entry name" value="ADP-ribosylglycohydrolase"/>
</dbReference>